<keyword evidence="2" id="KW-0479">Metal-binding</keyword>
<evidence type="ECO:0000313" key="7">
    <source>
        <dbReference type="Proteomes" id="UP001519924"/>
    </source>
</evidence>
<feature type="compositionally biased region" description="Low complexity" evidence="4">
    <location>
        <begin position="118"/>
        <end position="128"/>
    </location>
</feature>
<evidence type="ECO:0000256" key="4">
    <source>
        <dbReference type="SAM" id="MobiDB-lite"/>
    </source>
</evidence>
<evidence type="ECO:0000259" key="5">
    <source>
        <dbReference type="PROSITE" id="PS51184"/>
    </source>
</evidence>
<dbReference type="EMBL" id="JAHZUY010000079">
    <property type="protein sequence ID" value="MBW8271238.1"/>
    <property type="molecule type" value="Genomic_DNA"/>
</dbReference>
<feature type="compositionally biased region" description="Basic and acidic residues" evidence="4">
    <location>
        <begin position="33"/>
        <end position="45"/>
    </location>
</feature>
<dbReference type="SUPFAM" id="SSF51197">
    <property type="entry name" value="Clavaminate synthase-like"/>
    <property type="match status" value="1"/>
</dbReference>
<proteinExistence type="predicted"/>
<dbReference type="InterPro" id="IPR003347">
    <property type="entry name" value="JmjC_dom"/>
</dbReference>
<feature type="region of interest" description="Disordered" evidence="4">
    <location>
        <begin position="24"/>
        <end position="249"/>
    </location>
</feature>
<evidence type="ECO:0000313" key="6">
    <source>
        <dbReference type="EMBL" id="MBW8271238.1"/>
    </source>
</evidence>
<feature type="region of interest" description="Disordered" evidence="4">
    <location>
        <begin position="336"/>
        <end position="363"/>
    </location>
</feature>
<feature type="domain" description="JmjC" evidence="5">
    <location>
        <begin position="451"/>
        <end position="613"/>
    </location>
</feature>
<keyword evidence="3" id="KW-0408">Iron</keyword>
<dbReference type="Gene3D" id="2.60.120.650">
    <property type="entry name" value="Cupin"/>
    <property type="match status" value="1"/>
</dbReference>
<feature type="compositionally biased region" description="Basic and acidic residues" evidence="4">
    <location>
        <begin position="207"/>
        <end position="220"/>
    </location>
</feature>
<evidence type="ECO:0000256" key="1">
    <source>
        <dbReference type="ARBA" id="ARBA00001954"/>
    </source>
</evidence>
<dbReference type="InterPro" id="IPR039994">
    <property type="entry name" value="NO66-like"/>
</dbReference>
<evidence type="ECO:0000256" key="3">
    <source>
        <dbReference type="ARBA" id="ARBA00023004"/>
    </source>
</evidence>
<feature type="compositionally biased region" description="Basic residues" evidence="4">
    <location>
        <begin position="341"/>
        <end position="350"/>
    </location>
</feature>
<dbReference type="PANTHER" id="PTHR13096">
    <property type="entry name" value="MINA53 MYC INDUCED NUCLEAR ANTIGEN"/>
    <property type="match status" value="1"/>
</dbReference>
<feature type="compositionally biased region" description="Basic residues" evidence="4">
    <location>
        <begin position="287"/>
        <end position="301"/>
    </location>
</feature>
<reference evidence="6 7" key="1">
    <citation type="submission" date="2021-08" db="EMBL/GenBank/DDBJ databases">
        <title>Caldovatus sediminis gen. nov., sp. nov., a moderately thermophilic bacterium isolated from a hot spring.</title>
        <authorList>
            <person name="Hu C.-J."/>
            <person name="Li W.-J."/>
            <person name="Xian W.-D."/>
        </authorList>
    </citation>
    <scope>NUCLEOTIDE SEQUENCE [LARGE SCALE GENOMIC DNA]</scope>
    <source>
        <strain evidence="6 7">SYSU G05006</strain>
    </source>
</reference>
<feature type="compositionally biased region" description="Basic residues" evidence="4">
    <location>
        <begin position="83"/>
        <end position="99"/>
    </location>
</feature>
<sequence length="762" mass="84268">MRPPRGNRAAAAHRPCVTVDRAECWRGRARSGARRDGRGRSHAGQDRPAAPGVAPGRPRRRCGGPARMRSGAGAGRAAAGARLRCRSLRRAGAGARRRGLSPAADRVFRRRSGGRPGAGARRLSPAHRLYGRRPPRRPRLWPRRRVPRPHRLHRQRPERRPRLWPRRLPRRERQRPARRAGARPRQADRFRPARRTRSRLARLLRRPSGDGRHVRGERRSATRPPLVRAAAGERRRRRRGACRRRGPERLFRQRSLRRPRLRAPAHRLLRCRPARRAGARAPLQRPLRQRSLRRPRARPTAHRLFRCRPARRAGARAPLHGLLRCRSARCAGARDTLYRTQRQRPGRRAGPRPGTLSLTTPPPSAATLAEQAWALAFAPLSLEEGFALREAAAWRLLPGADPARFRALLSVADLDAFLRTDAARAPRVSMADSARQGSAAVPEHEYADGDGRVDLPRLLARFDAGATLVVSQFHELHAPLARFCRGLERAFLHPVQANIYLTPPGAQGFRLHYDTHDVLVLQVEGTKRWRIWPGQPVPHPTRRIPWAGSDAVRPEGEPATLTLMPGDALYLPRGVMHDAAVAQGVAEASLHVTVGLFEPAWAEAARELLTLLEADTAEGAALRQGFPSWRLADPEAPSALAAALAGRLAALATPAAVERLALRLLDRLATERLPLPARGLLTPPPGPADRLRLADSMHHHLVPLADGGSVLRWGGGAEALDATRLAWLQRLEEGATPAELGGAEALAFCRRLAGFGLLERIG</sequence>
<dbReference type="Pfam" id="PF08007">
    <property type="entry name" value="JmjC_2"/>
    <property type="match status" value="1"/>
</dbReference>
<organism evidence="6 7">
    <name type="scientific">Caldovatus aquaticus</name>
    <dbReference type="NCBI Taxonomy" id="2865671"/>
    <lineage>
        <taxon>Bacteria</taxon>
        <taxon>Pseudomonadati</taxon>
        <taxon>Pseudomonadota</taxon>
        <taxon>Alphaproteobacteria</taxon>
        <taxon>Acetobacterales</taxon>
        <taxon>Roseomonadaceae</taxon>
        <taxon>Caldovatus</taxon>
    </lineage>
</organism>
<name>A0ABS7F6X4_9PROT</name>
<dbReference type="PANTHER" id="PTHR13096:SF9">
    <property type="entry name" value="BIFUNCTIONAL LYSINE-SPECIFIC DEMETHYLASE AND HISTIDYL-HYDROXYLASE"/>
    <property type="match status" value="1"/>
</dbReference>
<feature type="compositionally biased region" description="Low complexity" evidence="4">
    <location>
        <begin position="63"/>
        <end position="82"/>
    </location>
</feature>
<protein>
    <submittedName>
        <fullName evidence="6">Cupin domain-containing protein</fullName>
    </submittedName>
</protein>
<accession>A0ABS7F6X4</accession>
<feature type="region of interest" description="Disordered" evidence="4">
    <location>
        <begin position="274"/>
        <end position="301"/>
    </location>
</feature>
<keyword evidence="7" id="KW-1185">Reference proteome</keyword>
<feature type="compositionally biased region" description="Low complexity" evidence="4">
    <location>
        <begin position="47"/>
        <end position="56"/>
    </location>
</feature>
<feature type="compositionally biased region" description="Basic residues" evidence="4">
    <location>
        <begin position="192"/>
        <end position="205"/>
    </location>
</feature>
<feature type="compositionally biased region" description="Basic residues" evidence="4">
    <location>
        <begin position="129"/>
        <end position="182"/>
    </location>
</feature>
<evidence type="ECO:0000256" key="2">
    <source>
        <dbReference type="ARBA" id="ARBA00022723"/>
    </source>
</evidence>
<comment type="caution">
    <text evidence="6">The sequence shown here is derived from an EMBL/GenBank/DDBJ whole genome shotgun (WGS) entry which is preliminary data.</text>
</comment>
<gene>
    <name evidence="6" type="ORF">K1J50_17315</name>
</gene>
<comment type="cofactor">
    <cofactor evidence="1">
        <name>Fe(2+)</name>
        <dbReference type="ChEBI" id="CHEBI:29033"/>
    </cofactor>
</comment>
<dbReference type="Proteomes" id="UP001519924">
    <property type="component" value="Unassembled WGS sequence"/>
</dbReference>
<feature type="compositionally biased region" description="Basic residues" evidence="4">
    <location>
        <begin position="234"/>
        <end position="244"/>
    </location>
</feature>
<feature type="compositionally biased region" description="Low complexity" evidence="4">
    <location>
        <begin position="351"/>
        <end position="363"/>
    </location>
</feature>
<dbReference type="PROSITE" id="PS51184">
    <property type="entry name" value="JMJC"/>
    <property type="match status" value="1"/>
</dbReference>